<dbReference type="InterPro" id="IPR036397">
    <property type="entry name" value="RNaseH_sf"/>
</dbReference>
<proteinExistence type="predicted"/>
<comment type="caution">
    <text evidence="2">The sequence shown here is derived from an EMBL/GenBank/DDBJ whole genome shotgun (WGS) entry which is preliminary data.</text>
</comment>
<evidence type="ECO:0000313" key="2">
    <source>
        <dbReference type="EMBL" id="KAI5333714.1"/>
    </source>
</evidence>
<dbReference type="GO" id="GO:0004523">
    <property type="term" value="F:RNA-DNA hybrid ribonuclease activity"/>
    <property type="evidence" value="ECO:0007669"/>
    <property type="project" value="InterPro"/>
</dbReference>
<evidence type="ECO:0000259" key="1">
    <source>
        <dbReference type="Pfam" id="PF13456"/>
    </source>
</evidence>
<dbReference type="AlphaFoldDB" id="A0AAD4Z5X3"/>
<protein>
    <recommendedName>
        <fullName evidence="1">RNase H type-1 domain-containing protein</fullName>
    </recommendedName>
</protein>
<dbReference type="Gene3D" id="3.30.420.10">
    <property type="entry name" value="Ribonuclease H-like superfamily/Ribonuclease H"/>
    <property type="match status" value="1"/>
</dbReference>
<dbReference type="SUPFAM" id="SSF53098">
    <property type="entry name" value="Ribonuclease H-like"/>
    <property type="match status" value="1"/>
</dbReference>
<keyword evidence="3" id="KW-1185">Reference proteome</keyword>
<dbReference type="CDD" id="cd06222">
    <property type="entry name" value="RNase_H_like"/>
    <property type="match status" value="1"/>
</dbReference>
<evidence type="ECO:0000313" key="3">
    <source>
        <dbReference type="Proteomes" id="UP001054821"/>
    </source>
</evidence>
<feature type="domain" description="RNase H type-1" evidence="1">
    <location>
        <begin position="25"/>
        <end position="147"/>
    </location>
</feature>
<organism evidence="2 3">
    <name type="scientific">Prunus dulcis</name>
    <name type="common">Almond</name>
    <name type="synonym">Amygdalus dulcis</name>
    <dbReference type="NCBI Taxonomy" id="3755"/>
    <lineage>
        <taxon>Eukaryota</taxon>
        <taxon>Viridiplantae</taxon>
        <taxon>Streptophyta</taxon>
        <taxon>Embryophyta</taxon>
        <taxon>Tracheophyta</taxon>
        <taxon>Spermatophyta</taxon>
        <taxon>Magnoliopsida</taxon>
        <taxon>eudicotyledons</taxon>
        <taxon>Gunneridae</taxon>
        <taxon>Pentapetalae</taxon>
        <taxon>rosids</taxon>
        <taxon>fabids</taxon>
        <taxon>Rosales</taxon>
        <taxon>Rosaceae</taxon>
        <taxon>Amygdaloideae</taxon>
        <taxon>Amygdaleae</taxon>
        <taxon>Prunus</taxon>
    </lineage>
</organism>
<dbReference type="PANTHER" id="PTHR47074">
    <property type="entry name" value="BNAC02G40300D PROTEIN"/>
    <property type="match status" value="1"/>
</dbReference>
<dbReference type="GO" id="GO:0003676">
    <property type="term" value="F:nucleic acid binding"/>
    <property type="evidence" value="ECO:0007669"/>
    <property type="project" value="InterPro"/>
</dbReference>
<dbReference type="Proteomes" id="UP001054821">
    <property type="component" value="Chromosome 4"/>
</dbReference>
<dbReference type="EMBL" id="JAJFAZ020000004">
    <property type="protein sequence ID" value="KAI5333714.1"/>
    <property type="molecule type" value="Genomic_DNA"/>
</dbReference>
<dbReference type="PANTHER" id="PTHR47074:SF75">
    <property type="entry name" value="RNASE H TYPE-1 DOMAIN-CONTAINING PROTEIN"/>
    <property type="match status" value="1"/>
</dbReference>
<dbReference type="Pfam" id="PF13456">
    <property type="entry name" value="RVT_3"/>
    <property type="match status" value="1"/>
</dbReference>
<dbReference type="InterPro" id="IPR052929">
    <property type="entry name" value="RNase_H-like_EbsB-rel"/>
</dbReference>
<dbReference type="InterPro" id="IPR002156">
    <property type="entry name" value="RNaseH_domain"/>
</dbReference>
<accession>A0AAD4Z5X3</accession>
<reference evidence="2 3" key="1">
    <citation type="journal article" date="2022" name="G3 (Bethesda)">
        <title>Whole-genome sequence and methylome profiling of the almond [Prunus dulcis (Mill.) D.A. Webb] cultivar 'Nonpareil'.</title>
        <authorList>
            <person name="D'Amico-Willman K.M."/>
            <person name="Ouma W.Z."/>
            <person name="Meulia T."/>
            <person name="Sideli G.M."/>
            <person name="Gradziel T.M."/>
            <person name="Fresnedo-Ramirez J."/>
        </authorList>
    </citation>
    <scope>NUCLEOTIDE SEQUENCE [LARGE SCALE GENOMIC DNA]</scope>
    <source>
        <strain evidence="2">Clone GOH B32 T37-40</strain>
    </source>
</reference>
<dbReference type="InterPro" id="IPR012337">
    <property type="entry name" value="RNaseH-like_sf"/>
</dbReference>
<name>A0AAD4Z5X3_PRUDU</name>
<gene>
    <name evidence="2" type="ORF">L3X38_023846</name>
</gene>
<sequence>MSSHVPATNIMRHWSPPIGNFVKINVDGAVNLLFGFRGLGVVIRDSMGDLMMAAYKGLHGTFSPKATELYAAILGLQIASQMGHRYVILEMDAKEIIMNLQTSEQSWSVKGALVDEVRGLFNRFVHISCHFAPRECNQVAHLLAKQAIDFQVWLKDGPLWISDVLAYDKLFS</sequence>
<dbReference type="InterPro" id="IPR044730">
    <property type="entry name" value="RNase_H-like_dom_plant"/>
</dbReference>